<evidence type="ECO:0000313" key="2">
    <source>
        <dbReference type="Proteomes" id="UP001596161"/>
    </source>
</evidence>
<protein>
    <submittedName>
        <fullName evidence="1">DUF4160 domain-containing protein</fullName>
    </submittedName>
</protein>
<name>A0ABW0EEW7_9BACT</name>
<reference evidence="2" key="1">
    <citation type="journal article" date="2019" name="Int. J. Syst. Evol. Microbiol.">
        <title>The Global Catalogue of Microorganisms (GCM) 10K type strain sequencing project: providing services to taxonomists for standard genome sequencing and annotation.</title>
        <authorList>
            <consortium name="The Broad Institute Genomics Platform"/>
            <consortium name="The Broad Institute Genome Sequencing Center for Infectious Disease"/>
            <person name="Wu L."/>
            <person name="Ma J."/>
        </authorList>
    </citation>
    <scope>NUCLEOTIDE SEQUENCE [LARGE SCALE GENOMIC DNA]</scope>
    <source>
        <strain evidence="2">KACC 12602</strain>
    </source>
</reference>
<dbReference type="Pfam" id="PF13711">
    <property type="entry name" value="DUF4160"/>
    <property type="match status" value="1"/>
</dbReference>
<dbReference type="EMBL" id="JBHSKT010000009">
    <property type="protein sequence ID" value="MFC5271818.1"/>
    <property type="molecule type" value="Genomic_DNA"/>
</dbReference>
<evidence type="ECO:0000313" key="1">
    <source>
        <dbReference type="EMBL" id="MFC5271818.1"/>
    </source>
</evidence>
<dbReference type="Proteomes" id="UP001596161">
    <property type="component" value="Unassembled WGS sequence"/>
</dbReference>
<dbReference type="RefSeq" id="WP_378018177.1">
    <property type="nucleotide sequence ID" value="NZ_JBHSKT010000009.1"/>
</dbReference>
<sequence length="86" mass="10179">MPELSRFYGIIIRMYFSDHNPPHFHADYEGYKAEYDIRTLDRIAGNLPNRAHALVLEWASLHKEELMQNWEKAQIPANLDKIEPLK</sequence>
<dbReference type="InterPro" id="IPR025427">
    <property type="entry name" value="DUF4160"/>
</dbReference>
<organism evidence="1 2">
    <name type="scientific">Adhaeribacter terreus</name>
    <dbReference type="NCBI Taxonomy" id="529703"/>
    <lineage>
        <taxon>Bacteria</taxon>
        <taxon>Pseudomonadati</taxon>
        <taxon>Bacteroidota</taxon>
        <taxon>Cytophagia</taxon>
        <taxon>Cytophagales</taxon>
        <taxon>Hymenobacteraceae</taxon>
        <taxon>Adhaeribacter</taxon>
    </lineage>
</organism>
<keyword evidence="2" id="KW-1185">Reference proteome</keyword>
<accession>A0ABW0EEW7</accession>
<gene>
    <name evidence="1" type="ORF">ACFPIB_14465</name>
</gene>
<comment type="caution">
    <text evidence="1">The sequence shown here is derived from an EMBL/GenBank/DDBJ whole genome shotgun (WGS) entry which is preliminary data.</text>
</comment>
<proteinExistence type="predicted"/>